<dbReference type="Proteomes" id="UP001491310">
    <property type="component" value="Unassembled WGS sequence"/>
</dbReference>
<gene>
    <name evidence="3" type="ORF">WJX75_005016</name>
</gene>
<evidence type="ECO:0000256" key="1">
    <source>
        <dbReference type="RuleBase" id="RU369002"/>
    </source>
</evidence>
<evidence type="ECO:0000313" key="3">
    <source>
        <dbReference type="EMBL" id="KAK9902755.1"/>
    </source>
</evidence>
<keyword evidence="1" id="KW-0963">Cytoplasm</keyword>
<dbReference type="PROSITE" id="PS50177">
    <property type="entry name" value="NTF2_DOMAIN"/>
    <property type="match status" value="1"/>
</dbReference>
<dbReference type="InterPro" id="IPR002075">
    <property type="entry name" value="NTF2_dom"/>
</dbReference>
<sequence length="85" mass="9081">MASPEDVAKAAVIGKLTSLPFQQVRHHISSVDAQPSLSNGLIVFVTGQLLVDGEANPLKFSQVFHLAATGGSFIITNDIFRLNYA</sequence>
<evidence type="ECO:0000313" key="4">
    <source>
        <dbReference type="Proteomes" id="UP001491310"/>
    </source>
</evidence>
<dbReference type="PANTHER" id="PTHR12612">
    <property type="entry name" value="NUCLEAR TRANSPORT FACTOR 2"/>
    <property type="match status" value="1"/>
</dbReference>
<evidence type="ECO:0000259" key="2">
    <source>
        <dbReference type="PROSITE" id="PS50177"/>
    </source>
</evidence>
<feature type="domain" description="NTF2" evidence="2">
    <location>
        <begin position="1"/>
        <end position="82"/>
    </location>
</feature>
<keyword evidence="1" id="KW-0539">Nucleus</keyword>
<dbReference type="CDD" id="cd00780">
    <property type="entry name" value="NTF2"/>
    <property type="match status" value="1"/>
</dbReference>
<comment type="caution">
    <text evidence="3">The sequence shown here is derived from an EMBL/GenBank/DDBJ whole genome shotgun (WGS) entry which is preliminary data.</text>
</comment>
<keyword evidence="4" id="KW-1185">Reference proteome</keyword>
<dbReference type="InterPro" id="IPR045875">
    <property type="entry name" value="NTF2"/>
</dbReference>
<keyword evidence="1" id="KW-0813">Transport</keyword>
<comment type="function">
    <text evidence="1">Has a role in nuclear-cytoplasmic transport of proteins and mRNAs.</text>
</comment>
<reference evidence="3 4" key="1">
    <citation type="journal article" date="2024" name="Nat. Commun.">
        <title>Phylogenomics reveals the evolutionary origins of lichenization in chlorophyte algae.</title>
        <authorList>
            <person name="Puginier C."/>
            <person name="Libourel C."/>
            <person name="Otte J."/>
            <person name="Skaloud P."/>
            <person name="Haon M."/>
            <person name="Grisel S."/>
            <person name="Petersen M."/>
            <person name="Berrin J.G."/>
            <person name="Delaux P.M."/>
            <person name="Dal Grande F."/>
            <person name="Keller J."/>
        </authorList>
    </citation>
    <scope>NUCLEOTIDE SEQUENCE [LARGE SCALE GENOMIC DNA]</scope>
    <source>
        <strain evidence="3 4">SAG 216-7</strain>
    </source>
</reference>
<dbReference type="InterPro" id="IPR018222">
    <property type="entry name" value="Nuclear_transport_factor_2_euk"/>
</dbReference>
<dbReference type="SUPFAM" id="SSF54427">
    <property type="entry name" value="NTF2-like"/>
    <property type="match status" value="1"/>
</dbReference>
<protein>
    <recommendedName>
        <fullName evidence="2">NTF2 domain-containing protein</fullName>
    </recommendedName>
</protein>
<dbReference type="Pfam" id="PF02136">
    <property type="entry name" value="NTF2"/>
    <property type="match status" value="1"/>
</dbReference>
<keyword evidence="1" id="KW-0653">Protein transport</keyword>
<dbReference type="EMBL" id="JALJOT010000015">
    <property type="protein sequence ID" value="KAK9902755.1"/>
    <property type="molecule type" value="Genomic_DNA"/>
</dbReference>
<name>A0ABR2YD51_9CHLO</name>
<dbReference type="Gene3D" id="3.10.450.50">
    <property type="match status" value="1"/>
</dbReference>
<dbReference type="InterPro" id="IPR032710">
    <property type="entry name" value="NTF2-like_dom_sf"/>
</dbReference>
<proteinExistence type="predicted"/>
<organism evidence="3 4">
    <name type="scientific">Coccomyxa subellipsoidea</name>
    <dbReference type="NCBI Taxonomy" id="248742"/>
    <lineage>
        <taxon>Eukaryota</taxon>
        <taxon>Viridiplantae</taxon>
        <taxon>Chlorophyta</taxon>
        <taxon>core chlorophytes</taxon>
        <taxon>Trebouxiophyceae</taxon>
        <taxon>Trebouxiophyceae incertae sedis</taxon>
        <taxon>Coccomyxaceae</taxon>
        <taxon>Coccomyxa</taxon>
    </lineage>
</organism>
<accession>A0ABR2YD51</accession>
<comment type="subcellular location">
    <subcellularLocation>
        <location evidence="1">Cytoplasm</location>
    </subcellularLocation>
    <subcellularLocation>
        <location evidence="1">Nucleus</location>
    </subcellularLocation>
</comment>